<feature type="compositionally biased region" description="Low complexity" evidence="1">
    <location>
        <begin position="168"/>
        <end position="181"/>
    </location>
</feature>
<protein>
    <submittedName>
        <fullName evidence="2">Uncharacterized protein</fullName>
    </submittedName>
</protein>
<dbReference type="Proteomes" id="UP000289738">
    <property type="component" value="Chromosome B04"/>
</dbReference>
<gene>
    <name evidence="2" type="ORF">Ahy_B04g072829</name>
</gene>
<feature type="compositionally biased region" description="Pro residues" evidence="1">
    <location>
        <begin position="533"/>
        <end position="542"/>
    </location>
</feature>
<proteinExistence type="predicted"/>
<feature type="region of interest" description="Disordered" evidence="1">
    <location>
        <begin position="524"/>
        <end position="562"/>
    </location>
</feature>
<feature type="compositionally biased region" description="Basic residues" evidence="1">
    <location>
        <begin position="74"/>
        <end position="85"/>
    </location>
</feature>
<accession>A0A444ZNZ3</accession>
<feature type="compositionally biased region" description="Polar residues" evidence="1">
    <location>
        <begin position="434"/>
        <end position="448"/>
    </location>
</feature>
<dbReference type="InterPro" id="IPR051412">
    <property type="entry name" value="Formin_Homology_Diaphanous_sf"/>
</dbReference>
<feature type="region of interest" description="Disordered" evidence="1">
    <location>
        <begin position="132"/>
        <end position="190"/>
    </location>
</feature>
<dbReference type="PANTHER" id="PTHR45691:SF6">
    <property type="entry name" value="PROTEIN DIAPHANOUS"/>
    <property type="match status" value="1"/>
</dbReference>
<dbReference type="InterPro" id="IPR004252">
    <property type="entry name" value="Probable_transposase_24"/>
</dbReference>
<dbReference type="AlphaFoldDB" id="A0A444ZNZ3"/>
<feature type="region of interest" description="Disordered" evidence="1">
    <location>
        <begin position="24"/>
        <end position="109"/>
    </location>
</feature>
<comment type="caution">
    <text evidence="2">The sequence shown here is derived from an EMBL/GenBank/DDBJ whole genome shotgun (WGS) entry which is preliminary data.</text>
</comment>
<name>A0A444ZNZ3_ARAHY</name>
<sequence length="562" mass="63143">MNETRPQLICIFYSMKAKLALSTSNESNPSRISDTEPPISLKSPFGEDRIVELSIGSSSGANKNEDDDVMAPRVKGKGVKGHRSSRTTAAAAISTTSTSSGTSVVPDFQSGSLSQQPYLMVPNPGYTGLPPPSWPTPGCMGPPPPPPPPISIPPPLCNSNLLVDSETPRSSSTSPPSETASVPNSVTKERLVPDGKTSWLPFPHGSQKITEIIKKRYDKPYKKFGDVPLPTKKLWFKEWKSHFLIDDDDDEFFWRAFKYRTSKRFSQMMSDIREGVDTTHEWLIPAYKKVLERYWETNEKWKNIRKKARENRASLLGGSVHCGGSIPLSSTIERMKKQLGRTPTHEEVFKETHTLKSDKSKWVDKRSQDTHEKFIKKLAEVQAQHAEAQAQGMELQPIDEDLIWEEVCGGQKKNRVYEKGSFFSSSIKSGTTSANSVSGRAPRNQNSVPDLREQIHNLNEELFQRVTQQTDERISKLLDTRLAPLEKTQKKLEKLERAIGKAKKEKLKQKRWNEAYVSYYEKVRASSSSSAVPLPPPPPPPSMSSDEGYDDDEDEDDTEDYS</sequence>
<dbReference type="GO" id="GO:0005884">
    <property type="term" value="C:actin filament"/>
    <property type="evidence" value="ECO:0007669"/>
    <property type="project" value="TreeGrafter"/>
</dbReference>
<feature type="region of interest" description="Disordered" evidence="1">
    <location>
        <begin position="428"/>
        <end position="448"/>
    </location>
</feature>
<keyword evidence="3" id="KW-1185">Reference proteome</keyword>
<feature type="compositionally biased region" description="Pro residues" evidence="1">
    <location>
        <begin position="132"/>
        <end position="156"/>
    </location>
</feature>
<feature type="compositionally biased region" description="Acidic residues" evidence="1">
    <location>
        <begin position="547"/>
        <end position="562"/>
    </location>
</feature>
<organism evidence="2 3">
    <name type="scientific">Arachis hypogaea</name>
    <name type="common">Peanut</name>
    <dbReference type="NCBI Taxonomy" id="3818"/>
    <lineage>
        <taxon>Eukaryota</taxon>
        <taxon>Viridiplantae</taxon>
        <taxon>Streptophyta</taxon>
        <taxon>Embryophyta</taxon>
        <taxon>Tracheophyta</taxon>
        <taxon>Spermatophyta</taxon>
        <taxon>Magnoliopsida</taxon>
        <taxon>eudicotyledons</taxon>
        <taxon>Gunneridae</taxon>
        <taxon>Pentapetalae</taxon>
        <taxon>rosids</taxon>
        <taxon>fabids</taxon>
        <taxon>Fabales</taxon>
        <taxon>Fabaceae</taxon>
        <taxon>Papilionoideae</taxon>
        <taxon>50 kb inversion clade</taxon>
        <taxon>dalbergioids sensu lato</taxon>
        <taxon>Dalbergieae</taxon>
        <taxon>Pterocarpus clade</taxon>
        <taxon>Arachis</taxon>
    </lineage>
</organism>
<feature type="compositionally biased region" description="Low complexity" evidence="1">
    <location>
        <begin position="86"/>
        <end position="103"/>
    </location>
</feature>
<evidence type="ECO:0000313" key="3">
    <source>
        <dbReference type="Proteomes" id="UP000289738"/>
    </source>
</evidence>
<evidence type="ECO:0000256" key="1">
    <source>
        <dbReference type="SAM" id="MobiDB-lite"/>
    </source>
</evidence>
<dbReference type="Pfam" id="PF03004">
    <property type="entry name" value="Transposase_24"/>
    <property type="match status" value="1"/>
</dbReference>
<evidence type="ECO:0000313" key="2">
    <source>
        <dbReference type="EMBL" id="RYR15888.1"/>
    </source>
</evidence>
<dbReference type="EMBL" id="SDMP01000014">
    <property type="protein sequence ID" value="RYR15888.1"/>
    <property type="molecule type" value="Genomic_DNA"/>
</dbReference>
<dbReference type="PANTHER" id="PTHR45691">
    <property type="entry name" value="PROTEIN DIAPHANOUS"/>
    <property type="match status" value="1"/>
</dbReference>
<reference evidence="2 3" key="1">
    <citation type="submission" date="2019-01" db="EMBL/GenBank/DDBJ databases">
        <title>Sequencing of cultivated peanut Arachis hypogaea provides insights into genome evolution and oil improvement.</title>
        <authorList>
            <person name="Chen X."/>
        </authorList>
    </citation>
    <scope>NUCLEOTIDE SEQUENCE [LARGE SCALE GENOMIC DNA]</scope>
    <source>
        <strain evidence="3">cv. Fuhuasheng</strain>
        <tissue evidence="2">Leaves</tissue>
    </source>
</reference>
<dbReference type="GO" id="GO:0030041">
    <property type="term" value="P:actin filament polymerization"/>
    <property type="evidence" value="ECO:0007669"/>
    <property type="project" value="TreeGrafter"/>
</dbReference>